<name>A0A662DKD2_UNCAE</name>
<proteinExistence type="predicted"/>
<dbReference type="Pfam" id="PF17957">
    <property type="entry name" value="Big_7"/>
    <property type="match status" value="1"/>
</dbReference>
<feature type="non-terminal residue" evidence="1">
    <location>
        <position position="3313"/>
    </location>
</feature>
<comment type="caution">
    <text evidence="1">The sequence shown here is derived from an EMBL/GenBank/DDBJ whole genome shotgun (WGS) entry which is preliminary data.</text>
</comment>
<gene>
    <name evidence="1" type="ORF">DRJ04_01305</name>
</gene>
<organism evidence="1 2">
    <name type="scientific">Aerophobetes bacterium</name>
    <dbReference type="NCBI Taxonomy" id="2030807"/>
    <lineage>
        <taxon>Bacteria</taxon>
        <taxon>Candidatus Aerophobota</taxon>
    </lineage>
</organism>
<sequence length="3313" mass="372575">RTAIPQATNYSYNFSPTCSYQPGIQKWKANVTNDTCYADNTSSEFTLTILGTLRVTLYQPSGEIYDKGDKIAFKGYVEDDCGNPITDAIVNFTFSTNTTFNRTYYCEANPVPLEDGNYSCTWDSSEGVNGTYNLTMEARLSFYNNDTYYVGNAFTILTYPKLNNPMVTPNGSTGWGRSPYNYTVYVTDEENETVNVSLWIKKTVVGSWRYIGSKTCYSCNNTLIYFEVNYTCDDIDFWYFKFTAEDNSSTFTSTGENDNFHQVTEDRVRIEYVSGNESIASLSVPAEFILRVYDLDIQTYNINTSYPVPISFNVTKHGFGTDYEIVGYNTTNASGYVTFYFLPDATYSTAKQNWSGFVETSETSCYFFNVSGYYNVTTHTHAPLIQNESVSQLSAGWGEDWSFSAWVYDSYDNVTVQLWRSTLFVGEPWILVEERNYTKPGTWQKITFYPNFTCDVQGLWYYKINATDTYLNTNSTTPSAEDNFTITKDTVLMTYIHGDGSTANRSGNQIDPLIIQLHDKNGSVLVNFNATFYVETDHYTYDSGTTNTSNSSGYVVFNFDPTCADPRYEVGEQNWYASVSEDACYFANSTPAYVLYVWGEFNTSITDPTGDQNYTQGDSILVAGTVRDDCGVEMSGVDVKFYLNGTVNYSCTDISSPVTGFYRCTWDSTDKHYGWYNVTMTSNTSFYYHKEILKTNTSAPGLFYLIGVPSLSNPDVYPDNEGWGWRDYNFSVIASAGEDDQEIFVKLFLKSPGETNFVQYGDTQNCTGCQNQVFYWLRNFTYLEQGGWFYKFVVEVGGVPQAQTDELYMYLYKDDIIITHVAGNGSYANRSGTQTTKLILFVNDTDRGEGGVYDPPATVKFNITYDGSNYTHGGSNTTNSSGYAIFNFDPDCSYSVGPQQWFGYTQSDPAYKDQNSSIFNITILGDLLSDATAANTSYIQSETVTVYINLTDECYNPIDNATLNVTLIRANYTFPCENIQYHGNGNYSCNWTSDLDDPVGWYSVNVISSKPPYYNDGNHTIANVFQLTPFVNTDPTLENPSASPGGWGEPINFSVKAYDVNTENVTVQLWESKTGTDPWILRDTKICIDCNPARYVNFSIYHTCSDVGIMYYKFNATDTFGGSNETGVHNFTIQPDNVTIYYIQGNYSEVNRSGNQYPYPEIIIRVYDEDNKTFAFNGTNVTFWFTYNDSFWDSGWTNTTNSSGHATIRFDPDCSYSRGVQKWIAGTYNDKCYEDKNLSITYNITIIGDLHNFVTNVTCPDGSNVCYDNENVSIQGYTEDECGEVIDFAVVSFTVSHESFYYSCSPTYNETGGYYNCTWNVTGKPGGLYNITMESSGENLNANSTVHEDVFFHEIPPTYSAESVDRDYAPWGDNASRSLFTFSIYVTDDDDTLNVSLWHSKGSPDNWELANWTLCYDCVNKLVTLSKMYTSCNDIGTWYWYINVSDAYNLSDNTSIHSIEVVKRNVTFSLVAGNGSTVNRVGDNTTLLKLQAFDEYTGQPLGSGIQGYFWVTQAGSGTESFGPALDAGVTDVEGNFDIDFNATCDYNVGVQDWKGGLVFTTAPICYYDTNSTSYTLTIISDLYNDVTFPTGEKPYPLGDDIPIYGEVRDDCGYVTGATVRFRAIRAGTEYTPSPDPASDAGNGNYTTTWQNSGPFTGIYNISMNSSKSFYNDGYGFEENAFRLARVPELYDPRVDQEVEGWGYNYTFQVTYRDQDTSGIINISFWVSNDNVTWKYVESKNGTAGIGLQNLTFYKTFTCQDYLTNQYLYYKFTAVDEFGLSNESEIEYIILQPDNISYVDVYADGLSIDREGSDSETFLVRINDTDRGEPVPAGVNATFWITSNALVYDRSFPRQTNASGFLNYTFDPDCSYTAKRQYWKVEMTDACYEPKNMSLKNVYIYGQLKLYLDQPPEDSSFNVTDEIFVNYTVYSDCSNEGNLSGMTTSVEFSHLGNTSSCSSGPYDEGDGDYNCTWNTSGQPEGYWTITITAIDNLADVYYHSNTTSWVDRFWLENRPPLSGNESFSPSYGGWGRTYTFNISIFDPEGDVVNCTLYTNTTNMGWVERGTATVHGSGNCSVQVSDFTPEERGIVYYRFLIKDEFNSYETDNFTGPLLIEDNVTVTMAIGDDANVNRTGSQNTLLSVIVYDTDKQEYPLGVNVTFWVTFDGSVYDSGFTNQTNSSGYANYYFNPDCSYHVGIQKWYANVTDSRYNTNTSGVFNVTVWGDLWNRLQIPNGTEHLRGTNVTIRFNITDYECPESLEDIPLENINITMISENSTEYTCSPIINESSGWYSCTFNTSGMDTRGYSITIRSQRDYYNNGTYTYDYVEGVSSFWIETIPILQGEKVVPLVGGFSETFTFTVNVTDEDLDQVTVDAYYRVLPSGSWTWFDSATQSGINWTATFTKVWGPSFVDKDMQVKFNASEDDIWNYTSSVLNFTVERDDVLFVYVAGNGSTVNRVGTNYVTLMLQAFDNDTADPLANPVKNQYYDFWVTSNGSETDSWIRVTTGNELTNDSGHMWVNFDPDSNCLFKVGPQNWKGGISPGSLYYKDQNSSIYNLTITSEYEPHIYSPSNQSFERGTDDIPLIGYLQDLAQNCGLVSGADVHFGVKGVGYECVASGNGSGWYNCTIPASVPSTPPIWDYGWYNITMNATRDYYPFAEVTLNYSFYLASRPQLTNPTVDESTKGWGRTWTFNVTVTDADGNNVTVNLWKRKSASDPWEFLGSKYCHPCSNTILSFEVNFTCEDVDEDGSQYFFNATDEFGYNTSTSPGTIYIMRDSVFLIARTPNDINVTREGDATTLLSVEVQDFDRDYEPLGEGFNGSFYVTTDGVNWGTPYNVTTNASGYLNLYFNATCIHQVGPQLWKGGIEGDKCYATGFTSNRTMYIYGQLKNNLYYPLNGTSYNTGTSIILNYTISTDCSNEGNLSGATTILNLTSPSGKVYPCDEGPNDMGNGWYNCTFDSTLKQPGWWDVTINSSYSYYFDNSTTWYDRFELVNTPTSYQNMSVTPDPGPWGGVFNYSVDISDIDLDDTNCSLYVSTDNGTTWYYKGKKFIPNGTGTCYFEVSDFTCNDISNNSLFYFVLEDGYNVVNTSVAHGPNITKDFIDVIHVFGNNEDVDRVTGSIRLILFVNDTVRSSGTVPASNITFNITKDGTTYTIVGFNTTNASGYVVFDFEPDCSYSPMVQKWIAYAYNNTCYYDDVTPEFNITVLAHLSNTIQTPTGTEYLRGVNVTIRFNVTDYCDNLVENVSANITMISEYTDKYFYCSPINNETTLGWYNCTFNTSGMPARGYTIQITTNKTYYHPDTLTLPYSGGSSGF</sequence>
<evidence type="ECO:0000313" key="2">
    <source>
        <dbReference type="Proteomes" id="UP000280417"/>
    </source>
</evidence>
<dbReference type="Proteomes" id="UP000280417">
    <property type="component" value="Unassembled WGS sequence"/>
</dbReference>
<dbReference type="EMBL" id="QMQA01000021">
    <property type="protein sequence ID" value="RLE14987.1"/>
    <property type="molecule type" value="Genomic_DNA"/>
</dbReference>
<reference evidence="1 2" key="1">
    <citation type="submission" date="2018-06" db="EMBL/GenBank/DDBJ databases">
        <title>Extensive metabolic versatility and redundancy in microbially diverse, dynamic hydrothermal sediments.</title>
        <authorList>
            <person name="Dombrowski N."/>
            <person name="Teske A."/>
            <person name="Baker B.J."/>
        </authorList>
    </citation>
    <scope>NUCLEOTIDE SEQUENCE [LARGE SCALE GENOMIC DNA]</scope>
    <source>
        <strain evidence="1">B3_G15</strain>
    </source>
</reference>
<feature type="non-terminal residue" evidence="1">
    <location>
        <position position="1"/>
    </location>
</feature>
<evidence type="ECO:0000313" key="1">
    <source>
        <dbReference type="EMBL" id="RLE14987.1"/>
    </source>
</evidence>
<protein>
    <submittedName>
        <fullName evidence="1">Uncharacterized protein</fullName>
    </submittedName>
</protein>
<accession>A0A662DKD2</accession>